<dbReference type="Proteomes" id="UP000325598">
    <property type="component" value="Unassembled WGS sequence"/>
</dbReference>
<dbReference type="GO" id="GO:0032993">
    <property type="term" value="C:protein-DNA complex"/>
    <property type="evidence" value="ECO:0007669"/>
    <property type="project" value="TreeGrafter"/>
</dbReference>
<name>A0A5J4LKI8_9ACTN</name>
<evidence type="ECO:0000256" key="1">
    <source>
        <dbReference type="ARBA" id="ARBA00009437"/>
    </source>
</evidence>
<keyword evidence="3" id="KW-0238">DNA-binding</keyword>
<dbReference type="SUPFAM" id="SSF53850">
    <property type="entry name" value="Periplasmic binding protein-like II"/>
    <property type="match status" value="1"/>
</dbReference>
<evidence type="ECO:0000256" key="4">
    <source>
        <dbReference type="ARBA" id="ARBA00023163"/>
    </source>
</evidence>
<evidence type="ECO:0000256" key="2">
    <source>
        <dbReference type="ARBA" id="ARBA00023015"/>
    </source>
</evidence>
<dbReference type="EMBL" id="BLAG01000032">
    <property type="protein sequence ID" value="GES34587.1"/>
    <property type="molecule type" value="Genomic_DNA"/>
</dbReference>
<dbReference type="SUPFAM" id="SSF46785">
    <property type="entry name" value="Winged helix' DNA-binding domain"/>
    <property type="match status" value="1"/>
</dbReference>
<dbReference type="Pfam" id="PF03466">
    <property type="entry name" value="LysR_substrate"/>
    <property type="match status" value="1"/>
</dbReference>
<gene>
    <name evidence="6" type="ORF">San01_70750</name>
</gene>
<accession>A0A5J4LKI8</accession>
<keyword evidence="4" id="KW-0804">Transcription</keyword>
<keyword evidence="2" id="KW-0805">Transcription regulation</keyword>
<dbReference type="InterPro" id="IPR036388">
    <property type="entry name" value="WH-like_DNA-bd_sf"/>
</dbReference>
<dbReference type="InterPro" id="IPR036390">
    <property type="entry name" value="WH_DNA-bd_sf"/>
</dbReference>
<dbReference type="PANTHER" id="PTHR30346:SF0">
    <property type="entry name" value="HCA OPERON TRANSCRIPTIONAL ACTIVATOR HCAR"/>
    <property type="match status" value="1"/>
</dbReference>
<dbReference type="GO" id="GO:0003700">
    <property type="term" value="F:DNA-binding transcription factor activity"/>
    <property type="evidence" value="ECO:0007669"/>
    <property type="project" value="InterPro"/>
</dbReference>
<dbReference type="AlphaFoldDB" id="A0A5J4LKI8"/>
<protein>
    <submittedName>
        <fullName evidence="6">LysR family transcriptional regulator</fullName>
    </submittedName>
</protein>
<comment type="similarity">
    <text evidence="1">Belongs to the LysR transcriptional regulatory family.</text>
</comment>
<dbReference type="RefSeq" id="WP_086720743.1">
    <property type="nucleotide sequence ID" value="NZ_BLAG01000032.1"/>
</dbReference>
<dbReference type="InterPro" id="IPR005119">
    <property type="entry name" value="LysR_subst-bd"/>
</dbReference>
<evidence type="ECO:0000313" key="6">
    <source>
        <dbReference type="EMBL" id="GES34587.1"/>
    </source>
</evidence>
<dbReference type="OrthoDB" id="3828349at2"/>
<dbReference type="Gene3D" id="3.40.190.10">
    <property type="entry name" value="Periplasmic binding protein-like II"/>
    <property type="match status" value="2"/>
</dbReference>
<dbReference type="FunFam" id="1.10.10.10:FF:000001">
    <property type="entry name" value="LysR family transcriptional regulator"/>
    <property type="match status" value="1"/>
</dbReference>
<proteinExistence type="inferred from homology"/>
<organism evidence="6 7">
    <name type="scientific">Streptomyces angustmyceticus</name>
    <dbReference type="NCBI Taxonomy" id="285578"/>
    <lineage>
        <taxon>Bacteria</taxon>
        <taxon>Bacillati</taxon>
        <taxon>Actinomycetota</taxon>
        <taxon>Actinomycetes</taxon>
        <taxon>Kitasatosporales</taxon>
        <taxon>Streptomycetaceae</taxon>
        <taxon>Streptomyces</taxon>
    </lineage>
</organism>
<keyword evidence="7" id="KW-1185">Reference proteome</keyword>
<feature type="domain" description="HTH lysR-type" evidence="5">
    <location>
        <begin position="3"/>
        <end position="60"/>
    </location>
</feature>
<evidence type="ECO:0000256" key="3">
    <source>
        <dbReference type="ARBA" id="ARBA00023125"/>
    </source>
</evidence>
<comment type="caution">
    <text evidence="6">The sequence shown here is derived from an EMBL/GenBank/DDBJ whole genome shotgun (WGS) entry which is preliminary data.</text>
</comment>
<reference evidence="6 7" key="1">
    <citation type="submission" date="2019-10" db="EMBL/GenBank/DDBJ databases">
        <title>Whole genome shotgun sequence of Streptomyces angustmyceticus NBRC 3934.</title>
        <authorList>
            <person name="Hosoyama A."/>
            <person name="Ichikawa N."/>
            <person name="Kimura A."/>
            <person name="Kitahashi Y."/>
            <person name="Komaki H."/>
            <person name="Uohara A."/>
        </authorList>
    </citation>
    <scope>NUCLEOTIDE SEQUENCE [LARGE SCALE GENOMIC DNA]</scope>
    <source>
        <strain evidence="6 7">NBRC 3934</strain>
    </source>
</reference>
<dbReference type="GeneID" id="96755911"/>
<dbReference type="PANTHER" id="PTHR30346">
    <property type="entry name" value="TRANSCRIPTIONAL DUAL REGULATOR HCAR-RELATED"/>
    <property type="match status" value="1"/>
</dbReference>
<dbReference type="Pfam" id="PF00126">
    <property type="entry name" value="HTH_1"/>
    <property type="match status" value="1"/>
</dbReference>
<dbReference type="GO" id="GO:0003677">
    <property type="term" value="F:DNA binding"/>
    <property type="evidence" value="ECO:0007669"/>
    <property type="project" value="UniProtKB-KW"/>
</dbReference>
<sequence length="318" mass="34854">MDLDLRQVRYAVTLADELHFGRAADRLTIAQQTLSAQIRTLEKRLGVPLFTRDRRHVALTPAGETFAERGRRLLADAERLVDEITHTRTPLRIDVVAEGLPSTLLIPHLRSQAPDLPFEVLQSHGLAAALPRLLAGDLDLAFGRPFGLGRPLGAALATMPVGLDPIGVIVPTGHPLADRDEVPLAALTDHPLLIHSADESAEWHDWADQAVAAFGLKVATRVRGQGRTSALAAVQALRQPAFGRTSAHLPDGLTARPLTDPVPLYPWHAVWNTATPHPAVNQALELIHTYARTHHWHRPPSANWWLPEPDRDSPRATN</sequence>
<evidence type="ECO:0000313" key="7">
    <source>
        <dbReference type="Proteomes" id="UP000325598"/>
    </source>
</evidence>
<dbReference type="Gene3D" id="1.10.10.10">
    <property type="entry name" value="Winged helix-like DNA-binding domain superfamily/Winged helix DNA-binding domain"/>
    <property type="match status" value="1"/>
</dbReference>
<dbReference type="PRINTS" id="PR00039">
    <property type="entry name" value="HTHLYSR"/>
</dbReference>
<evidence type="ECO:0000259" key="5">
    <source>
        <dbReference type="PROSITE" id="PS50931"/>
    </source>
</evidence>
<dbReference type="InterPro" id="IPR000847">
    <property type="entry name" value="LysR_HTH_N"/>
</dbReference>
<dbReference type="PROSITE" id="PS50931">
    <property type="entry name" value="HTH_LYSR"/>
    <property type="match status" value="1"/>
</dbReference>